<dbReference type="GO" id="GO:0005737">
    <property type="term" value="C:cytoplasm"/>
    <property type="evidence" value="ECO:0007669"/>
    <property type="project" value="Ensembl"/>
</dbReference>
<dbReference type="InterPro" id="IPR043504">
    <property type="entry name" value="Peptidase_S1_PA_chymotrypsin"/>
</dbReference>
<dbReference type="SMART" id="SM00020">
    <property type="entry name" value="Tryp_SPc"/>
    <property type="match status" value="1"/>
</dbReference>
<dbReference type="GO" id="GO:0004252">
    <property type="term" value="F:serine-type endopeptidase activity"/>
    <property type="evidence" value="ECO:0007669"/>
    <property type="project" value="InterPro"/>
</dbReference>
<keyword evidence="4" id="KW-1015">Disulfide bond</keyword>
<keyword evidence="1 6" id="KW-0645">Protease</keyword>
<dbReference type="PROSITE" id="PS00134">
    <property type="entry name" value="TRYPSIN_HIS"/>
    <property type="match status" value="1"/>
</dbReference>
<keyword evidence="11" id="KW-1185">Reference proteome</keyword>
<gene>
    <name evidence="10" type="primary">LOC102906689</name>
</gene>
<dbReference type="PANTHER" id="PTHR24253">
    <property type="entry name" value="TRANSMEMBRANE PROTEASE SERINE"/>
    <property type="match status" value="1"/>
</dbReference>
<dbReference type="InterPro" id="IPR009003">
    <property type="entry name" value="Peptidase_S1_PA"/>
</dbReference>
<dbReference type="Pfam" id="PF00089">
    <property type="entry name" value="Trypsin"/>
    <property type="match status" value="1"/>
</dbReference>
<dbReference type="InterPro" id="IPR001314">
    <property type="entry name" value="Peptidase_S1A"/>
</dbReference>
<dbReference type="Ensembl" id="ENSPEMT00000021321.2">
    <property type="protein sequence ID" value="ENSPEMP00000017006.1"/>
    <property type="gene ID" value="ENSPEMG00000016065.2"/>
</dbReference>
<evidence type="ECO:0000256" key="1">
    <source>
        <dbReference type="ARBA" id="ARBA00022670"/>
    </source>
</evidence>
<evidence type="ECO:0000256" key="4">
    <source>
        <dbReference type="ARBA" id="ARBA00023157"/>
    </source>
</evidence>
<feature type="transmembrane region" description="Helical" evidence="7">
    <location>
        <begin position="312"/>
        <end position="337"/>
    </location>
</feature>
<evidence type="ECO:0000256" key="2">
    <source>
        <dbReference type="ARBA" id="ARBA00022729"/>
    </source>
</evidence>
<dbReference type="GeneID" id="102906689"/>
<name>A0A6I9LA18_PERMB</name>
<dbReference type="PRINTS" id="PR00722">
    <property type="entry name" value="CHYMOTRYPSIN"/>
</dbReference>
<feature type="signal peptide" evidence="8">
    <location>
        <begin position="1"/>
        <end position="24"/>
    </location>
</feature>
<evidence type="ECO:0000256" key="7">
    <source>
        <dbReference type="SAM" id="Phobius"/>
    </source>
</evidence>
<keyword evidence="5" id="KW-0325">Glycoprotein</keyword>
<dbReference type="SUPFAM" id="SSF50494">
    <property type="entry name" value="Trypsin-like serine proteases"/>
    <property type="match status" value="1"/>
</dbReference>
<dbReference type="FunFam" id="2.40.10.10:FF:000039">
    <property type="entry name" value="Brain-specific serine protease 4"/>
    <property type="match status" value="1"/>
</dbReference>
<evidence type="ECO:0000259" key="9">
    <source>
        <dbReference type="PROSITE" id="PS50240"/>
    </source>
</evidence>
<accession>A0A6I9LA18</accession>
<protein>
    <submittedName>
        <fullName evidence="10">Serine protease 42</fullName>
    </submittedName>
</protein>
<keyword evidence="7" id="KW-1133">Transmembrane helix</keyword>
<keyword evidence="2 8" id="KW-0732">Signal</keyword>
<dbReference type="Gene3D" id="2.40.10.10">
    <property type="entry name" value="Trypsin-like serine proteases"/>
    <property type="match status" value="2"/>
</dbReference>
<reference evidence="10" key="2">
    <citation type="submission" date="2025-08" db="UniProtKB">
        <authorList>
            <consortium name="Ensembl"/>
        </authorList>
    </citation>
    <scope>IDENTIFICATION</scope>
</reference>
<proteinExistence type="predicted"/>
<keyword evidence="3 6" id="KW-0378">Hydrolase</keyword>
<dbReference type="OrthoDB" id="10002959at2759"/>
<evidence type="ECO:0000256" key="8">
    <source>
        <dbReference type="SAM" id="SignalP"/>
    </source>
</evidence>
<dbReference type="Proteomes" id="UP000694547">
    <property type="component" value="Chromosome 7"/>
</dbReference>
<sequence>MASGGGSLGLITCLLLLQSELCEAWEAATVSSTSDFSAGHSETPRVNPLPPTQVLVTKAARQGQTSAFKPFALGCGQRLTKIMGGMDAEEGKWPWQVSLRVRHMHICGASLISAEWVLTAAHCIFSRSQYSVKMGDLSVHRQNTSLVIPIQRIIVHPQFSSAIVVKNDIALLKLQHPVNFTSNIYPVCIPSETFFVNAGTKCWVTGWGKPAPGAPNIPTEVLQEVDQNIIHYSECNKMLMKVTSTSLDLVKSGMICGYKEKGRDACQGDSGGPLSCELDDKWVQVGVVSWGIGCGRQGHPGVYTDTAYYSKWLTAVVNQAACFCPLVFLVSLLCLLAS</sequence>
<evidence type="ECO:0000256" key="5">
    <source>
        <dbReference type="ARBA" id="ARBA00023180"/>
    </source>
</evidence>
<dbReference type="GO" id="GO:0007281">
    <property type="term" value="P:germ cell development"/>
    <property type="evidence" value="ECO:0007669"/>
    <property type="project" value="Ensembl"/>
</dbReference>
<evidence type="ECO:0000313" key="10">
    <source>
        <dbReference type="Ensembl" id="ENSPEMP00000017006.1"/>
    </source>
</evidence>
<dbReference type="InterPro" id="IPR033116">
    <property type="entry name" value="TRYPSIN_SER"/>
</dbReference>
<reference evidence="10" key="3">
    <citation type="submission" date="2025-09" db="UniProtKB">
        <authorList>
            <consortium name="Ensembl"/>
        </authorList>
    </citation>
    <scope>IDENTIFICATION</scope>
</reference>
<evidence type="ECO:0000256" key="3">
    <source>
        <dbReference type="ARBA" id="ARBA00022801"/>
    </source>
</evidence>
<dbReference type="AlphaFoldDB" id="A0A6I9LA18"/>
<dbReference type="PANTHER" id="PTHR24253:SF159">
    <property type="entry name" value="SERINE PROTEASE 42"/>
    <property type="match status" value="1"/>
</dbReference>
<dbReference type="GO" id="GO:0006508">
    <property type="term" value="P:proteolysis"/>
    <property type="evidence" value="ECO:0007669"/>
    <property type="project" value="UniProtKB-KW"/>
</dbReference>
<reference evidence="10 11" key="1">
    <citation type="submission" date="2018-10" db="EMBL/GenBank/DDBJ databases">
        <title>Improved assembly of the deer mouse Peromyscus maniculatus genome.</title>
        <authorList>
            <person name="Lassance J.-M."/>
            <person name="Hoekstra H.E."/>
        </authorList>
    </citation>
    <scope>NUCLEOTIDE SEQUENCE [LARGE SCALE GENOMIC DNA]</scope>
</reference>
<dbReference type="PROSITE" id="PS50240">
    <property type="entry name" value="TRYPSIN_DOM"/>
    <property type="match status" value="1"/>
</dbReference>
<dbReference type="CDD" id="cd00190">
    <property type="entry name" value="Tryp_SPc"/>
    <property type="match status" value="1"/>
</dbReference>
<dbReference type="GO" id="GO:0005886">
    <property type="term" value="C:plasma membrane"/>
    <property type="evidence" value="ECO:0007669"/>
    <property type="project" value="Ensembl"/>
</dbReference>
<organism evidence="10 11">
    <name type="scientific">Peromyscus maniculatus bairdii</name>
    <name type="common">Prairie deer mouse</name>
    <dbReference type="NCBI Taxonomy" id="230844"/>
    <lineage>
        <taxon>Eukaryota</taxon>
        <taxon>Metazoa</taxon>
        <taxon>Chordata</taxon>
        <taxon>Craniata</taxon>
        <taxon>Vertebrata</taxon>
        <taxon>Euteleostomi</taxon>
        <taxon>Mammalia</taxon>
        <taxon>Eutheria</taxon>
        <taxon>Euarchontoglires</taxon>
        <taxon>Glires</taxon>
        <taxon>Rodentia</taxon>
        <taxon>Myomorpha</taxon>
        <taxon>Muroidea</taxon>
        <taxon>Cricetidae</taxon>
        <taxon>Neotominae</taxon>
        <taxon>Peromyscus</taxon>
    </lineage>
</organism>
<keyword evidence="7" id="KW-0812">Transmembrane</keyword>
<dbReference type="InterPro" id="IPR001254">
    <property type="entry name" value="Trypsin_dom"/>
</dbReference>
<dbReference type="GeneTree" id="ENSGT00940000163134"/>
<feature type="domain" description="Peptidase S1" evidence="9">
    <location>
        <begin position="82"/>
        <end position="318"/>
    </location>
</feature>
<keyword evidence="6" id="KW-0720">Serine protease</keyword>
<evidence type="ECO:0000256" key="6">
    <source>
        <dbReference type="RuleBase" id="RU363034"/>
    </source>
</evidence>
<dbReference type="PROSITE" id="PS00135">
    <property type="entry name" value="TRYPSIN_SER"/>
    <property type="match status" value="1"/>
</dbReference>
<evidence type="ECO:0000313" key="11">
    <source>
        <dbReference type="Proteomes" id="UP000694547"/>
    </source>
</evidence>
<keyword evidence="7" id="KW-0472">Membrane</keyword>
<feature type="chain" id="PRO_5044635074" evidence="8">
    <location>
        <begin position="25"/>
        <end position="338"/>
    </location>
</feature>
<dbReference type="GO" id="GO:0007283">
    <property type="term" value="P:spermatogenesis"/>
    <property type="evidence" value="ECO:0007669"/>
    <property type="project" value="Ensembl"/>
</dbReference>
<dbReference type="RefSeq" id="XP_006975599.1">
    <property type="nucleotide sequence ID" value="XM_006975537.4"/>
</dbReference>
<dbReference type="InterPro" id="IPR018114">
    <property type="entry name" value="TRYPSIN_HIS"/>
</dbReference>